<dbReference type="Gene3D" id="3.10.10.10">
    <property type="entry name" value="HIV Type 1 Reverse Transcriptase, subunit A, domain 1"/>
    <property type="match status" value="1"/>
</dbReference>
<evidence type="ECO:0000256" key="1">
    <source>
        <dbReference type="SAM" id="MobiDB-lite"/>
    </source>
</evidence>
<dbReference type="PROSITE" id="PS00141">
    <property type="entry name" value="ASP_PROTEASE"/>
    <property type="match status" value="1"/>
</dbReference>
<evidence type="ECO:0000313" key="4">
    <source>
        <dbReference type="Proteomes" id="UP000736787"/>
    </source>
</evidence>
<dbReference type="InterPro" id="IPR000477">
    <property type="entry name" value="RT_dom"/>
</dbReference>
<dbReference type="InterPro" id="IPR001969">
    <property type="entry name" value="Aspartic_peptidase_AS"/>
</dbReference>
<evidence type="ECO:0000259" key="2">
    <source>
        <dbReference type="PROSITE" id="PS50878"/>
    </source>
</evidence>
<dbReference type="GO" id="GO:0004190">
    <property type="term" value="F:aspartic-type endopeptidase activity"/>
    <property type="evidence" value="ECO:0007669"/>
    <property type="project" value="InterPro"/>
</dbReference>
<dbReference type="PANTHER" id="PTHR24559">
    <property type="entry name" value="TRANSPOSON TY3-I GAG-POL POLYPROTEIN"/>
    <property type="match status" value="1"/>
</dbReference>
<protein>
    <recommendedName>
        <fullName evidence="2">Reverse transcriptase domain-containing protein</fullName>
    </recommendedName>
</protein>
<dbReference type="Gene3D" id="3.30.70.270">
    <property type="match status" value="1"/>
</dbReference>
<dbReference type="Proteomes" id="UP000736787">
    <property type="component" value="Unassembled WGS sequence"/>
</dbReference>
<dbReference type="SUPFAM" id="SSF56672">
    <property type="entry name" value="DNA/RNA polymerases"/>
    <property type="match status" value="1"/>
</dbReference>
<sequence>MTANVEVENDVAGHPKNGDNHRYGLHAHLFATTSGSDLRLIVVSLHVKGTTRPIRALVDSGATNNFVRNESVRHSVTFSHEFDGFQGSDDFLAIDLSDSFDCVFGIPWLARHQPNIDWLTRTVSPRDIDVNAVLAFLSGTPNNWPHVAVMDPDSMGPLPQGTSDVVEHAFPRPNEQRLSEDEVVERGLPQAVGQGSLRVVERKLPGEDEYVVEHGLPHVVERELPDEVDAVESSSRPMSTDSTHRCHQPADLIERGLSSSTVESAPRPVRRRGRCGVRRPRAPSECSASPETEVISVLMSEGDDNVARVRDVEVARPPSDAAPITHLPGLSWKHFLRDLKRRELEQVCMVVPETTASLTAVAADADATASDPRSHPKQAEPKTAREAMFAAQSLPALEASGNLLHLSSVSSSTFSRKKVPADLPPDSGWPLPRDQVDAIDTFFESRRRAGHVRESVSLHSSPTFCAKKASGGWHIVHAFNKLNDVTTPAQTPIPRKEMVMDTMSGSIKYSTIDLMDGFYQILMREDDVPLTAVSTPSGMLLEWLVMPQGLTSVPATFNPMVSNLLRPFRDFAPSYFDDIFIHSRADGSMTDVEVHLQHLRQVFQVMRDNKLYANLKKRIFCAPEIPALGSYVSKEGVRADPEKVAAICAWPTPQDQK</sequence>
<dbReference type="AlphaFoldDB" id="A0A8T1DKX9"/>
<name>A0A8T1DKX9_9STRA</name>
<feature type="domain" description="Reverse transcriptase" evidence="2">
    <location>
        <begin position="447"/>
        <end position="632"/>
    </location>
</feature>
<dbReference type="EMBL" id="RCMK01000233">
    <property type="protein sequence ID" value="KAG2942237.1"/>
    <property type="molecule type" value="Genomic_DNA"/>
</dbReference>
<dbReference type="InterPro" id="IPR053134">
    <property type="entry name" value="RNA-dir_DNA_polymerase"/>
</dbReference>
<dbReference type="CDD" id="cd01647">
    <property type="entry name" value="RT_LTR"/>
    <property type="match status" value="1"/>
</dbReference>
<dbReference type="PROSITE" id="PS50878">
    <property type="entry name" value="RT_POL"/>
    <property type="match status" value="1"/>
</dbReference>
<dbReference type="VEuPathDB" id="FungiDB:PC110_g2249"/>
<dbReference type="CDD" id="cd00303">
    <property type="entry name" value="retropepsin_like"/>
    <property type="match status" value="1"/>
</dbReference>
<dbReference type="PANTHER" id="PTHR24559:SF444">
    <property type="entry name" value="REVERSE TRANSCRIPTASE DOMAIN-CONTAINING PROTEIN"/>
    <property type="match status" value="1"/>
</dbReference>
<organism evidence="3 4">
    <name type="scientific">Phytophthora cactorum</name>
    <dbReference type="NCBI Taxonomy" id="29920"/>
    <lineage>
        <taxon>Eukaryota</taxon>
        <taxon>Sar</taxon>
        <taxon>Stramenopiles</taxon>
        <taxon>Oomycota</taxon>
        <taxon>Peronosporomycetes</taxon>
        <taxon>Peronosporales</taxon>
        <taxon>Peronosporaceae</taxon>
        <taxon>Phytophthora</taxon>
    </lineage>
</organism>
<dbReference type="InterPro" id="IPR043502">
    <property type="entry name" value="DNA/RNA_pol_sf"/>
</dbReference>
<dbReference type="Pfam" id="PF00078">
    <property type="entry name" value="RVT_1"/>
    <property type="match status" value="1"/>
</dbReference>
<dbReference type="GO" id="GO:0006508">
    <property type="term" value="P:proteolysis"/>
    <property type="evidence" value="ECO:0007669"/>
    <property type="project" value="InterPro"/>
</dbReference>
<evidence type="ECO:0000313" key="3">
    <source>
        <dbReference type="EMBL" id="KAG2942237.1"/>
    </source>
</evidence>
<feature type="compositionally biased region" description="Basic residues" evidence="1">
    <location>
        <begin position="268"/>
        <end position="281"/>
    </location>
</feature>
<dbReference type="VEuPathDB" id="FungiDB:PC110_g2799"/>
<dbReference type="InterPro" id="IPR043128">
    <property type="entry name" value="Rev_trsase/Diguanyl_cyclase"/>
</dbReference>
<proteinExistence type="predicted"/>
<gene>
    <name evidence="3" type="ORF">PC117_g9896</name>
</gene>
<accession>A0A8T1DKX9</accession>
<reference evidence="3" key="1">
    <citation type="submission" date="2018-10" db="EMBL/GenBank/DDBJ databases">
        <title>Effector identification in a new, highly contiguous assembly of the strawberry crown rot pathogen Phytophthora cactorum.</title>
        <authorList>
            <person name="Armitage A.D."/>
            <person name="Nellist C.F."/>
            <person name="Bates H."/>
            <person name="Vickerstaff R.J."/>
            <person name="Harrison R.J."/>
        </authorList>
    </citation>
    <scope>NUCLEOTIDE SEQUENCE</scope>
    <source>
        <strain evidence="3">4040</strain>
    </source>
</reference>
<comment type="caution">
    <text evidence="3">The sequence shown here is derived from an EMBL/GenBank/DDBJ whole genome shotgun (WGS) entry which is preliminary data.</text>
</comment>
<feature type="region of interest" description="Disordered" evidence="1">
    <location>
        <begin position="260"/>
        <end position="289"/>
    </location>
</feature>